<keyword evidence="3" id="KW-1185">Reference proteome</keyword>
<name>A0A1Q3BQX6_CEPFO</name>
<dbReference type="FunCoup" id="A0A1Q3BQX6">
    <property type="interactions" value="42"/>
</dbReference>
<keyword evidence="1" id="KW-0175">Coiled coil</keyword>
<gene>
    <name evidence="2" type="ORF">CFOL_v3_13954</name>
</gene>
<dbReference type="PANTHER" id="PTHR37226:SF4">
    <property type="entry name" value="GOLGIN FAMILY A PROTEIN"/>
    <property type="match status" value="1"/>
</dbReference>
<evidence type="ECO:0000313" key="2">
    <source>
        <dbReference type="EMBL" id="GAV70456.1"/>
    </source>
</evidence>
<protein>
    <submittedName>
        <fullName evidence="2">Uncharacterized protein</fullName>
    </submittedName>
</protein>
<reference evidence="3" key="1">
    <citation type="submission" date="2016-04" db="EMBL/GenBank/DDBJ databases">
        <title>Cephalotus genome sequencing.</title>
        <authorList>
            <person name="Fukushima K."/>
            <person name="Hasebe M."/>
            <person name="Fang X."/>
        </authorList>
    </citation>
    <scope>NUCLEOTIDE SEQUENCE [LARGE SCALE GENOMIC DNA]</scope>
    <source>
        <strain evidence="3">cv. St1</strain>
    </source>
</reference>
<organism evidence="2 3">
    <name type="scientific">Cephalotus follicularis</name>
    <name type="common">Albany pitcher plant</name>
    <dbReference type="NCBI Taxonomy" id="3775"/>
    <lineage>
        <taxon>Eukaryota</taxon>
        <taxon>Viridiplantae</taxon>
        <taxon>Streptophyta</taxon>
        <taxon>Embryophyta</taxon>
        <taxon>Tracheophyta</taxon>
        <taxon>Spermatophyta</taxon>
        <taxon>Magnoliopsida</taxon>
        <taxon>eudicotyledons</taxon>
        <taxon>Gunneridae</taxon>
        <taxon>Pentapetalae</taxon>
        <taxon>rosids</taxon>
        <taxon>fabids</taxon>
        <taxon>Oxalidales</taxon>
        <taxon>Cephalotaceae</taxon>
        <taxon>Cephalotus</taxon>
    </lineage>
</organism>
<evidence type="ECO:0000313" key="3">
    <source>
        <dbReference type="Proteomes" id="UP000187406"/>
    </source>
</evidence>
<dbReference type="Proteomes" id="UP000187406">
    <property type="component" value="Unassembled WGS sequence"/>
</dbReference>
<feature type="coiled-coil region" evidence="1">
    <location>
        <begin position="232"/>
        <end position="273"/>
    </location>
</feature>
<evidence type="ECO:0000256" key="1">
    <source>
        <dbReference type="SAM" id="Coils"/>
    </source>
</evidence>
<dbReference type="STRING" id="3775.A0A1Q3BQX6"/>
<dbReference type="AlphaFoldDB" id="A0A1Q3BQX6"/>
<sequence>MSLPSIINFVRAYIYNAHILAFNGQLNTEGGASARNLCHADTSNPKTHCIPCLSTLFLNIYKLVTASYNARKLGVIIMGGFASKKKSNDYEEYVRSLIEEIRVLKGEMNEMMCVRKKESRAHEGDLMAYAFKEAEWKQERKKLKEKVKKLKKRMDEKEEKIRGIKDVMVNGERSEKDWQFLGTTSSFVEQMREERAWRDEAVEKWKRLYLAIKTELDDLLHKTDRGDGLYGRTEEAEMIEELREDIKAKEEMMEVLKSRIATMENQIYKREREIDILKQSLRIMSSKKATHKVWKTIPKTAFVKQIREV</sequence>
<feature type="coiled-coil region" evidence="1">
    <location>
        <begin position="133"/>
        <end position="167"/>
    </location>
</feature>
<dbReference type="OrthoDB" id="1869333at2759"/>
<dbReference type="PANTHER" id="PTHR37226">
    <property type="entry name" value="GOLGIN FAMILY A PROTEIN"/>
    <property type="match status" value="1"/>
</dbReference>
<proteinExistence type="predicted"/>
<comment type="caution">
    <text evidence="2">The sequence shown here is derived from an EMBL/GenBank/DDBJ whole genome shotgun (WGS) entry which is preliminary data.</text>
</comment>
<dbReference type="EMBL" id="BDDD01000808">
    <property type="protein sequence ID" value="GAV70456.1"/>
    <property type="molecule type" value="Genomic_DNA"/>
</dbReference>
<accession>A0A1Q3BQX6</accession>
<dbReference type="InParanoid" id="A0A1Q3BQX6"/>